<sequence length="398" mass="44034">MISVAEAQNIILEHSTKGGTESIAFEICLNRMLAEGIYTDRDAPPFDRVAMDGIAIDSRQLLKQQSFFIEAIQAAGQEQKPLKNPENCIEVMTGAVLPYHTDCVIPYEKVTIQNGIAKLDSMAHKPFQNTHRKGIDAKKGDLLLPSGTWIQPGVKGILATTGNTQVKVVKLPKVMICSTGDELVPIESEPLPHQIRRSNVYMLQAALKELNVEAKTTHLPDDKAKLTSAIKQLLDEFDVLLFSGAVSKGKYDYLPVVFQELGLQIHIHGVKQKPGKPFLFGTKGTKCVFGFPGNPTSTLVCFHAYFKLWLNQYLGITLIPNYAYLTKDIVFKKPLTNHLLVKTSHDNGKTMANPIANSGSGDLVHLALANAFLSLPSEQDEFKKGELYPITYFHQNSF</sequence>
<dbReference type="EMBL" id="CP012040">
    <property type="protein sequence ID" value="AKP53429.1"/>
    <property type="molecule type" value="Genomic_DNA"/>
</dbReference>
<dbReference type="InterPro" id="IPR036135">
    <property type="entry name" value="MoeA_linker/N_sf"/>
</dbReference>
<dbReference type="InterPro" id="IPR038987">
    <property type="entry name" value="MoeA-like"/>
</dbReference>
<protein>
    <recommendedName>
        <fullName evidence="6">Molybdopterin molybdenumtransferase</fullName>
        <ecNumber evidence="6">2.10.1.1</ecNumber>
    </recommendedName>
</protein>
<dbReference type="SMART" id="SM00852">
    <property type="entry name" value="MoCF_biosynth"/>
    <property type="match status" value="1"/>
</dbReference>
<keyword evidence="6" id="KW-0808">Transferase</keyword>
<dbReference type="GO" id="GO:0046872">
    <property type="term" value="F:metal ion binding"/>
    <property type="evidence" value="ECO:0007669"/>
    <property type="project" value="UniProtKB-UniRule"/>
</dbReference>
<dbReference type="PANTHER" id="PTHR10192">
    <property type="entry name" value="MOLYBDOPTERIN BIOSYNTHESIS PROTEIN"/>
    <property type="match status" value="1"/>
</dbReference>
<reference evidence="8 9" key="1">
    <citation type="submission" date="2015-07" db="EMBL/GenBank/DDBJ databases">
        <authorList>
            <person name="Kim K.M."/>
        </authorList>
    </citation>
    <scope>NUCLEOTIDE SEQUENCE [LARGE SCALE GENOMIC DNA]</scope>
    <source>
        <strain evidence="8 9">KCTC 12363</strain>
    </source>
</reference>
<dbReference type="Gene3D" id="3.40.980.10">
    <property type="entry name" value="MoaB/Mog-like domain"/>
    <property type="match status" value="1"/>
</dbReference>
<dbReference type="InterPro" id="IPR036425">
    <property type="entry name" value="MoaB/Mog-like_dom_sf"/>
</dbReference>
<organism evidence="8 9">
    <name type="scientific">Cyclobacterium amurskyense</name>
    <dbReference type="NCBI Taxonomy" id="320787"/>
    <lineage>
        <taxon>Bacteria</taxon>
        <taxon>Pseudomonadati</taxon>
        <taxon>Bacteroidota</taxon>
        <taxon>Cytophagia</taxon>
        <taxon>Cytophagales</taxon>
        <taxon>Cyclobacteriaceae</taxon>
        <taxon>Cyclobacterium</taxon>
    </lineage>
</organism>
<evidence type="ECO:0000256" key="6">
    <source>
        <dbReference type="RuleBase" id="RU365090"/>
    </source>
</evidence>
<comment type="pathway">
    <text evidence="2 6">Cofactor biosynthesis; molybdopterin biosynthesis.</text>
</comment>
<dbReference type="EC" id="2.10.1.1" evidence="6"/>
<dbReference type="Pfam" id="PF03453">
    <property type="entry name" value="MoeA_N"/>
    <property type="match status" value="1"/>
</dbReference>
<keyword evidence="9" id="KW-1185">Reference proteome</keyword>
<evidence type="ECO:0000256" key="5">
    <source>
        <dbReference type="ARBA" id="ARBA00047317"/>
    </source>
</evidence>
<dbReference type="PATRIC" id="fig|320787.5.peg.4461"/>
<keyword evidence="6" id="KW-0500">Molybdenum</keyword>
<comment type="similarity">
    <text evidence="3 6">Belongs to the MoeA family.</text>
</comment>
<dbReference type="CDD" id="cd00887">
    <property type="entry name" value="MoeA"/>
    <property type="match status" value="1"/>
</dbReference>
<evidence type="ECO:0000259" key="7">
    <source>
        <dbReference type="SMART" id="SM00852"/>
    </source>
</evidence>
<gene>
    <name evidence="8" type="ORF">CA2015_4072</name>
</gene>
<dbReference type="Pfam" id="PF00994">
    <property type="entry name" value="MoCF_biosynth"/>
    <property type="match status" value="1"/>
</dbReference>
<dbReference type="Gene3D" id="2.170.190.11">
    <property type="entry name" value="Molybdopterin biosynthesis moea protein, domain 3"/>
    <property type="match status" value="1"/>
</dbReference>
<dbReference type="Gene3D" id="3.90.105.10">
    <property type="entry name" value="Molybdopterin biosynthesis moea protein, domain 2"/>
    <property type="match status" value="1"/>
</dbReference>
<dbReference type="InterPro" id="IPR036688">
    <property type="entry name" value="MoeA_C_domain_IV_sf"/>
</dbReference>
<dbReference type="PANTHER" id="PTHR10192:SF5">
    <property type="entry name" value="GEPHYRIN"/>
    <property type="match status" value="1"/>
</dbReference>
<accession>A0A0H4PGX0</accession>
<dbReference type="InterPro" id="IPR005110">
    <property type="entry name" value="MoeA_linker/N"/>
</dbReference>
<dbReference type="Proteomes" id="UP000036520">
    <property type="component" value="Chromosome"/>
</dbReference>
<dbReference type="KEGG" id="camu:CA2015_4072"/>
<comment type="function">
    <text evidence="1 6">Catalyzes the insertion of molybdate into adenylated molybdopterin with the concomitant release of AMP.</text>
</comment>
<dbReference type="Gene3D" id="2.40.340.10">
    <property type="entry name" value="MoeA, C-terminal, domain IV"/>
    <property type="match status" value="1"/>
</dbReference>
<dbReference type="GO" id="GO:0005829">
    <property type="term" value="C:cytosol"/>
    <property type="evidence" value="ECO:0007669"/>
    <property type="project" value="TreeGrafter"/>
</dbReference>
<evidence type="ECO:0000313" key="8">
    <source>
        <dbReference type="EMBL" id="AKP53429.1"/>
    </source>
</evidence>
<dbReference type="InterPro" id="IPR001453">
    <property type="entry name" value="MoaB/Mog_dom"/>
</dbReference>
<proteinExistence type="inferred from homology"/>
<dbReference type="Pfam" id="PF03454">
    <property type="entry name" value="MoeA_C"/>
    <property type="match status" value="1"/>
</dbReference>
<dbReference type="STRING" id="320787.CA2015_4072"/>
<evidence type="ECO:0000256" key="4">
    <source>
        <dbReference type="ARBA" id="ARBA00023150"/>
    </source>
</evidence>
<comment type="catalytic activity">
    <reaction evidence="5">
        <text>adenylyl-molybdopterin + molybdate = Mo-molybdopterin + AMP + H(+)</text>
        <dbReference type="Rhea" id="RHEA:35047"/>
        <dbReference type="ChEBI" id="CHEBI:15378"/>
        <dbReference type="ChEBI" id="CHEBI:36264"/>
        <dbReference type="ChEBI" id="CHEBI:62727"/>
        <dbReference type="ChEBI" id="CHEBI:71302"/>
        <dbReference type="ChEBI" id="CHEBI:456215"/>
        <dbReference type="EC" id="2.10.1.1"/>
    </reaction>
</comment>
<keyword evidence="6" id="KW-0479">Metal-binding</keyword>
<dbReference type="SUPFAM" id="SSF63867">
    <property type="entry name" value="MoeA C-terminal domain-like"/>
    <property type="match status" value="1"/>
</dbReference>
<keyword evidence="4 6" id="KW-0501">Molybdenum cofactor biosynthesis</keyword>
<dbReference type="AlphaFoldDB" id="A0A0H4PGX0"/>
<evidence type="ECO:0000256" key="1">
    <source>
        <dbReference type="ARBA" id="ARBA00002901"/>
    </source>
</evidence>
<dbReference type="RefSeq" id="WP_048643538.1">
    <property type="nucleotide sequence ID" value="NZ_CP012040.1"/>
</dbReference>
<dbReference type="GO" id="GO:0006777">
    <property type="term" value="P:Mo-molybdopterin cofactor biosynthetic process"/>
    <property type="evidence" value="ECO:0007669"/>
    <property type="project" value="UniProtKB-UniRule"/>
</dbReference>
<feature type="domain" description="MoaB/Mog" evidence="7">
    <location>
        <begin position="175"/>
        <end position="313"/>
    </location>
</feature>
<dbReference type="OrthoDB" id="9804758at2"/>
<comment type="cofactor">
    <cofactor evidence="6">
        <name>Mg(2+)</name>
        <dbReference type="ChEBI" id="CHEBI:18420"/>
    </cofactor>
</comment>
<dbReference type="GO" id="GO:0061599">
    <property type="term" value="F:molybdopterin molybdotransferase activity"/>
    <property type="evidence" value="ECO:0007669"/>
    <property type="project" value="UniProtKB-UniRule"/>
</dbReference>
<dbReference type="NCBIfam" id="TIGR00177">
    <property type="entry name" value="molyb_syn"/>
    <property type="match status" value="1"/>
</dbReference>
<dbReference type="InterPro" id="IPR005111">
    <property type="entry name" value="MoeA_C_domain_IV"/>
</dbReference>
<evidence type="ECO:0000256" key="3">
    <source>
        <dbReference type="ARBA" id="ARBA00010763"/>
    </source>
</evidence>
<keyword evidence="6" id="KW-0460">Magnesium</keyword>
<dbReference type="SUPFAM" id="SSF63882">
    <property type="entry name" value="MoeA N-terminal region -like"/>
    <property type="match status" value="1"/>
</dbReference>
<dbReference type="SUPFAM" id="SSF53218">
    <property type="entry name" value="Molybdenum cofactor biosynthesis proteins"/>
    <property type="match status" value="1"/>
</dbReference>
<evidence type="ECO:0000313" key="9">
    <source>
        <dbReference type="Proteomes" id="UP000036520"/>
    </source>
</evidence>
<dbReference type="UniPathway" id="UPA00344"/>
<evidence type="ECO:0000256" key="2">
    <source>
        <dbReference type="ARBA" id="ARBA00005046"/>
    </source>
</evidence>
<name>A0A0H4PGX0_9BACT</name>